<evidence type="ECO:0008006" key="5">
    <source>
        <dbReference type="Google" id="ProtNLM"/>
    </source>
</evidence>
<feature type="chain" id="PRO_5003514340" description="XapX domain protein" evidence="2">
    <location>
        <begin position="22"/>
        <end position="58"/>
    </location>
</feature>
<name>G8R546_OWEHD</name>
<evidence type="ECO:0000256" key="1">
    <source>
        <dbReference type="SAM" id="Phobius"/>
    </source>
</evidence>
<dbReference type="KEGG" id="oho:Oweho_0033"/>
<dbReference type="STRING" id="926562.Oweho_0033"/>
<sequence>MNTKTLFTVCLSVVAMGVLMAQPGNPSAPAPFGFVELLIGAGAAYGGYKAYKNKKAQE</sequence>
<keyword evidence="1" id="KW-1133">Transmembrane helix</keyword>
<dbReference type="HOGENOM" id="CLU_2918241_0_0_10"/>
<feature type="signal peptide" evidence="2">
    <location>
        <begin position="1"/>
        <end position="21"/>
    </location>
</feature>
<keyword evidence="4" id="KW-1185">Reference proteome</keyword>
<evidence type="ECO:0000313" key="4">
    <source>
        <dbReference type="Proteomes" id="UP000005631"/>
    </source>
</evidence>
<proteinExistence type="predicted"/>
<dbReference type="Proteomes" id="UP000005631">
    <property type="component" value="Chromosome"/>
</dbReference>
<keyword evidence="1" id="KW-0812">Transmembrane</keyword>
<feature type="transmembrane region" description="Helical" evidence="1">
    <location>
        <begin position="31"/>
        <end position="48"/>
    </location>
</feature>
<evidence type="ECO:0000313" key="3">
    <source>
        <dbReference type="EMBL" id="AEV31057.1"/>
    </source>
</evidence>
<dbReference type="EMBL" id="CP003156">
    <property type="protein sequence ID" value="AEV31057.1"/>
    <property type="molecule type" value="Genomic_DNA"/>
</dbReference>
<protein>
    <recommendedName>
        <fullName evidence="5">XapX domain protein</fullName>
    </recommendedName>
</protein>
<dbReference type="RefSeq" id="WP_014200418.1">
    <property type="nucleotide sequence ID" value="NC_016599.1"/>
</dbReference>
<gene>
    <name evidence="3" type="ordered locus">Oweho_0033</name>
</gene>
<keyword evidence="2" id="KW-0732">Signal</keyword>
<keyword evidence="1" id="KW-0472">Membrane</keyword>
<evidence type="ECO:0000256" key="2">
    <source>
        <dbReference type="SAM" id="SignalP"/>
    </source>
</evidence>
<reference evidence="3 4" key="1">
    <citation type="journal article" date="2012" name="Stand. Genomic Sci.">
        <title>Genome sequence of the orange-pigmented seawater bacterium Owenweeksia hongkongensis type strain (UST20020801(T)).</title>
        <authorList>
            <person name="Riedel T."/>
            <person name="Held B."/>
            <person name="Nolan M."/>
            <person name="Lucas S."/>
            <person name="Lapidus A."/>
            <person name="Tice H."/>
            <person name="Del Rio T.G."/>
            <person name="Cheng J.F."/>
            <person name="Han C."/>
            <person name="Tapia R."/>
            <person name="Goodwin L.A."/>
            <person name="Pitluck S."/>
            <person name="Liolios K."/>
            <person name="Mavromatis K."/>
            <person name="Pagani I."/>
            <person name="Ivanova N."/>
            <person name="Mikhailova N."/>
            <person name="Pati A."/>
            <person name="Chen A."/>
            <person name="Palaniappan K."/>
            <person name="Rohde M."/>
            <person name="Tindall B.J."/>
            <person name="Detter J.C."/>
            <person name="Goker M."/>
            <person name="Woyke T."/>
            <person name="Bristow J."/>
            <person name="Eisen J.A."/>
            <person name="Markowitz V."/>
            <person name="Hugenholtz P."/>
            <person name="Klenk H.P."/>
            <person name="Kyrpides N.C."/>
        </authorList>
    </citation>
    <scope>NUCLEOTIDE SEQUENCE</scope>
    <source>
        <strain evidence="4">DSM 17368 / JCM 12287 / NRRL B-23963</strain>
    </source>
</reference>
<accession>G8R546</accession>
<dbReference type="AlphaFoldDB" id="G8R546"/>
<organism evidence="3 4">
    <name type="scientific">Owenweeksia hongkongensis (strain DSM 17368 / CIP 108786 / JCM 12287 / NRRL B-23963 / UST20020801)</name>
    <dbReference type="NCBI Taxonomy" id="926562"/>
    <lineage>
        <taxon>Bacteria</taxon>
        <taxon>Pseudomonadati</taxon>
        <taxon>Bacteroidota</taxon>
        <taxon>Flavobacteriia</taxon>
        <taxon>Flavobacteriales</taxon>
        <taxon>Owenweeksiaceae</taxon>
        <taxon>Owenweeksia</taxon>
    </lineage>
</organism>